<dbReference type="Gene3D" id="3.90.1150.10">
    <property type="entry name" value="Aspartate Aminotransferase, domain 1"/>
    <property type="match status" value="1"/>
</dbReference>
<dbReference type="Gramene" id="Zm00001eb134940_T001">
    <property type="protein sequence ID" value="Zm00001eb134940_P001"/>
    <property type="gene ID" value="Zm00001eb134940"/>
</dbReference>
<reference evidence="2" key="3">
    <citation type="submission" date="2021-05" db="UniProtKB">
        <authorList>
            <consortium name="EnsemblPlants"/>
        </authorList>
    </citation>
    <scope>IDENTIFICATION</scope>
    <source>
        <strain evidence="2">cv. B73</strain>
    </source>
</reference>
<dbReference type="EnsemblPlants" id="Zm00001eb134940_T001">
    <property type="protein sequence ID" value="Zm00001eb134940_P001"/>
    <property type="gene ID" value="Zm00001eb134940"/>
</dbReference>
<reference evidence="3" key="1">
    <citation type="submission" date="2015-12" db="EMBL/GenBank/DDBJ databases">
        <title>Update maize B73 reference genome by single molecule sequencing technologies.</title>
        <authorList>
            <consortium name="Maize Genome Sequencing Project"/>
            <person name="Ware D."/>
        </authorList>
    </citation>
    <scope>NUCLEOTIDE SEQUENCE [LARGE SCALE GENOMIC DNA]</scope>
    <source>
        <strain evidence="3">cv. B73</strain>
    </source>
</reference>
<evidence type="ECO:0000313" key="2">
    <source>
        <dbReference type="EnsemblPlants" id="Zm00001eb134940_P001"/>
    </source>
</evidence>
<sequence>MEASKAVLLLMVILGSLMIPAYSRNVVRFCKCEKQACKKGAISEGSVFGKKEGVFHHRTTILIAEEYFPTIISSFKKFNDSFMEQYEGYSRMWVFHHWTTILTAEEYVPTIISSFKKFKDSFMEQYEGYSRMCCEHEK</sequence>
<dbReference type="InParanoid" id="A0A804N4R0"/>
<feature type="signal peptide" evidence="1">
    <location>
        <begin position="1"/>
        <end position="23"/>
    </location>
</feature>
<dbReference type="Proteomes" id="UP000007305">
    <property type="component" value="Chromosome 3"/>
</dbReference>
<protein>
    <submittedName>
        <fullName evidence="2">Uncharacterized protein</fullName>
    </submittedName>
</protein>
<feature type="chain" id="PRO_5033020616" evidence="1">
    <location>
        <begin position="24"/>
        <end position="138"/>
    </location>
</feature>
<reference evidence="2" key="2">
    <citation type="submission" date="2019-07" db="EMBL/GenBank/DDBJ databases">
        <authorList>
            <person name="Seetharam A."/>
            <person name="Woodhouse M."/>
            <person name="Cannon E."/>
        </authorList>
    </citation>
    <scope>NUCLEOTIDE SEQUENCE [LARGE SCALE GENOMIC DNA]</scope>
    <source>
        <strain evidence="2">cv. B73</strain>
    </source>
</reference>
<proteinExistence type="predicted"/>
<accession>A0A804N4R0</accession>
<organism evidence="2 3">
    <name type="scientific">Zea mays</name>
    <name type="common">Maize</name>
    <dbReference type="NCBI Taxonomy" id="4577"/>
    <lineage>
        <taxon>Eukaryota</taxon>
        <taxon>Viridiplantae</taxon>
        <taxon>Streptophyta</taxon>
        <taxon>Embryophyta</taxon>
        <taxon>Tracheophyta</taxon>
        <taxon>Spermatophyta</taxon>
        <taxon>Magnoliopsida</taxon>
        <taxon>Liliopsida</taxon>
        <taxon>Poales</taxon>
        <taxon>Poaceae</taxon>
        <taxon>PACMAD clade</taxon>
        <taxon>Panicoideae</taxon>
        <taxon>Andropogonodae</taxon>
        <taxon>Andropogoneae</taxon>
        <taxon>Tripsacinae</taxon>
        <taxon>Zea</taxon>
    </lineage>
</organism>
<dbReference type="AlphaFoldDB" id="A0A804N4R0"/>
<evidence type="ECO:0000256" key="1">
    <source>
        <dbReference type="SAM" id="SignalP"/>
    </source>
</evidence>
<keyword evidence="1" id="KW-0732">Signal</keyword>
<name>A0A804N4R0_MAIZE</name>
<evidence type="ECO:0000313" key="3">
    <source>
        <dbReference type="Proteomes" id="UP000007305"/>
    </source>
</evidence>
<keyword evidence="3" id="KW-1185">Reference proteome</keyword>
<dbReference type="InterPro" id="IPR015422">
    <property type="entry name" value="PyrdxlP-dep_Trfase_small"/>
</dbReference>